<keyword evidence="6 12" id="KW-0805">Transcription regulation</keyword>
<feature type="active site" description="Proton acceptor" evidence="13">
    <location>
        <position position="465"/>
    </location>
</feature>
<dbReference type="PROSITE" id="PS00070">
    <property type="entry name" value="ALDEHYDE_DEHYDR_CYS"/>
    <property type="match status" value="1"/>
</dbReference>
<feature type="active site" description="Charge relay system" evidence="13">
    <location>
        <position position="677"/>
    </location>
</feature>
<dbReference type="InterPro" id="IPR009057">
    <property type="entry name" value="Homeodomain-like_sf"/>
</dbReference>
<dbReference type="Proteomes" id="UP000315321">
    <property type="component" value="Unassembled WGS sequence"/>
</dbReference>
<comment type="catalytic activity">
    <reaction evidence="13">
        <text>betaine aldehyde + NAD(+) + H2O = glycine betaine + NADH + 2 H(+)</text>
        <dbReference type="Rhea" id="RHEA:15305"/>
        <dbReference type="ChEBI" id="CHEBI:15377"/>
        <dbReference type="ChEBI" id="CHEBI:15378"/>
        <dbReference type="ChEBI" id="CHEBI:15710"/>
        <dbReference type="ChEBI" id="CHEBI:17750"/>
        <dbReference type="ChEBI" id="CHEBI:57540"/>
        <dbReference type="ChEBI" id="CHEBI:57945"/>
        <dbReference type="EC" id="1.2.1.8"/>
    </reaction>
</comment>
<dbReference type="CDD" id="cd07090">
    <property type="entry name" value="ALDH_F9_TMBADH"/>
    <property type="match status" value="1"/>
</dbReference>
<evidence type="ECO:0000256" key="15">
    <source>
        <dbReference type="PROSITE-ProRule" id="PRU10007"/>
    </source>
</evidence>
<comment type="pathway">
    <text evidence="13">Amine and polyamine biosynthesis; betaine biosynthesis via choline pathway; betaine from betaine aldehyde: step 1/1.</text>
</comment>
<dbReference type="Gene3D" id="3.40.309.10">
    <property type="entry name" value="Aldehyde Dehydrogenase, Chain A, domain 2"/>
    <property type="match status" value="1"/>
</dbReference>
<dbReference type="GO" id="GO:0008802">
    <property type="term" value="F:betaine-aldehyde dehydrogenase (NAD+) activity"/>
    <property type="evidence" value="ECO:0007669"/>
    <property type="project" value="UniProtKB-EC"/>
</dbReference>
<keyword evidence="3 13" id="KW-0479">Metal-binding</keyword>
<feature type="binding site" evidence="13">
    <location>
        <begin position="365"/>
        <end position="367"/>
    </location>
    <ligand>
        <name>NAD(+)</name>
        <dbReference type="ChEBI" id="CHEBI:57540"/>
    </ligand>
</feature>
<dbReference type="SUPFAM" id="SSF46689">
    <property type="entry name" value="Homeodomain-like"/>
    <property type="match status" value="1"/>
</dbReference>
<dbReference type="InterPro" id="IPR016163">
    <property type="entry name" value="Ald_DH_C"/>
</dbReference>
<feature type="active site" evidence="15">
    <location>
        <position position="465"/>
    </location>
</feature>
<reference evidence="18 19" key="1">
    <citation type="submission" date="2019-07" db="EMBL/GenBank/DDBJ databases">
        <authorList>
            <person name="Grouzdev D.S."/>
        </authorList>
    </citation>
    <scope>NUCLEOTIDE SEQUENCE [LARGE SCALE GENOMIC DNA]</scope>
    <source>
        <strain evidence="18 19">3C</strain>
    </source>
</reference>
<evidence type="ECO:0000256" key="9">
    <source>
        <dbReference type="ARBA" id="ARBA00023125"/>
    </source>
</evidence>
<dbReference type="InterPro" id="IPR017757">
    <property type="entry name" value="Tscrpt_rep_BetI"/>
</dbReference>
<keyword evidence="9 12" id="KW-0238">DNA-binding</keyword>
<dbReference type="NCBIfam" id="NF009725">
    <property type="entry name" value="PRK13252.1"/>
    <property type="match status" value="1"/>
</dbReference>
<dbReference type="SUPFAM" id="SSF48498">
    <property type="entry name" value="Tetracyclin repressor-like, C-terminal domain"/>
    <property type="match status" value="1"/>
</dbReference>
<dbReference type="SUPFAM" id="SSF53720">
    <property type="entry name" value="ALDH-like"/>
    <property type="match status" value="1"/>
</dbReference>
<evidence type="ECO:0000256" key="12">
    <source>
        <dbReference type="HAMAP-Rule" id="MF_00768"/>
    </source>
</evidence>
<dbReference type="NCBIfam" id="TIGR01804">
    <property type="entry name" value="BADH"/>
    <property type="match status" value="1"/>
</dbReference>
<evidence type="ECO:0000256" key="11">
    <source>
        <dbReference type="ARBA" id="ARBA00024936"/>
    </source>
</evidence>
<dbReference type="InterPro" id="IPR001647">
    <property type="entry name" value="HTH_TetR"/>
</dbReference>
<keyword evidence="4 13" id="KW-0630">Potassium</keyword>
<evidence type="ECO:0000256" key="2">
    <source>
        <dbReference type="ARBA" id="ARBA00022491"/>
    </source>
</evidence>
<accession>A0ABY3DPX1</accession>
<evidence type="ECO:0000259" key="17">
    <source>
        <dbReference type="PROSITE" id="PS50977"/>
    </source>
</evidence>
<comment type="cofactor">
    <cofactor evidence="13">
        <name>K(+)</name>
        <dbReference type="ChEBI" id="CHEBI:29103"/>
    </cofactor>
    <text evidence="13">Binds 2 potassium ions per subunit.</text>
</comment>
<dbReference type="Gene3D" id="1.10.357.10">
    <property type="entry name" value="Tetracycline Repressor, domain 2"/>
    <property type="match status" value="1"/>
</dbReference>
<dbReference type="Pfam" id="PF00171">
    <property type="entry name" value="Aldedh"/>
    <property type="match status" value="1"/>
</dbReference>
<comment type="function">
    <text evidence="13">Involved in the biosynthesis of the osmoprotectant glycine betaine. Catalyzes the irreversible oxidation of betaine aldehyde to the corresponding acid.</text>
</comment>
<keyword evidence="8 13" id="KW-0558">Oxidation</keyword>
<dbReference type="EMBL" id="VMBP01000006">
    <property type="protein sequence ID" value="TSJ60677.1"/>
    <property type="molecule type" value="Genomic_DNA"/>
</dbReference>
<feature type="binding site" evidence="13">
    <location>
        <position position="241"/>
    </location>
    <ligand>
        <name>K(+)</name>
        <dbReference type="ChEBI" id="CHEBI:29103"/>
        <label>1</label>
    </ligand>
</feature>
<dbReference type="InterPro" id="IPR015590">
    <property type="entry name" value="Aldehyde_DH_dom"/>
</dbReference>
<sequence>MHEEETRRREPEDVRRRQLIDATIESLAEIGFNASTLAQIARRAGVSPGLVAHYFGDKDGLLEATLRSLSLRLYRATAARLAMAGDARGRVQALIDANLAPEEFDQRTSSVWLAFWGQVLHSERLRRVQRIYQARMLANLRHDLRSLVAPGDVHRVAITIAAVIDGLWLRSSLSAAGETDSVSARQVASLFVDAQITAARDSLSAPAPATDGSPCMTSRPPLHANHIGGRYRPTGGATFETRNPATGEVLAEIEIAGEPEVEAAVAAARQGQKRWAAMTGAERGRILKRAAELLRARNDELARLETLDTGKPIQETSVVDVLSGADCLEYYAGLAASLSGEHVDLGPSAFGYTRREPLGIVAGIGAWNYPLQIACWKSAPALACGNAMIFKPAELTPLTALKLAEIYVEAGVPEGVFSVMQGFADTGRLLTRHPAVAKVSLTGEVGTGKKVMADAAGTLKYVTLELGGKSPLIVFDDADLDDAVSGAMLGNFYSAGEVCSNGTRVFVHEKVRAAFLDRLVARVAKMVVGDPLDPATQVGALISPDHMEKVLSYIAKGKAEGAKVLVGGERVVANGLGKGAFVAPTVFDGCADGMSIVREEIFGPVMAVLSFTDEDEVIARANDTEFGLAAGVFTRDLARGHRVIGQLEAGTCWINHYNITPIELPFGGVKQSGLGRENGKAAIEHYTQLKSVYVNLGRVEAPY</sequence>
<evidence type="ECO:0000256" key="4">
    <source>
        <dbReference type="ARBA" id="ARBA00022958"/>
    </source>
</evidence>
<evidence type="ECO:0000256" key="10">
    <source>
        <dbReference type="ARBA" id="ARBA00023163"/>
    </source>
</evidence>
<dbReference type="InterPro" id="IPR016162">
    <property type="entry name" value="Ald_DH_N"/>
</dbReference>
<evidence type="ECO:0000313" key="19">
    <source>
        <dbReference type="Proteomes" id="UP000315321"/>
    </source>
</evidence>
<dbReference type="EC" id="1.2.1.8" evidence="13"/>
<feature type="binding site" evidence="13">
    <location>
        <position position="670"/>
    </location>
    <ligand>
        <name>K(+)</name>
        <dbReference type="ChEBI" id="CHEBI:29103"/>
        <label>2</label>
    </ligand>
</feature>
<dbReference type="NCBIfam" id="NF001978">
    <property type="entry name" value="PRK00767.1"/>
    <property type="match status" value="1"/>
</dbReference>
<evidence type="ECO:0000256" key="1">
    <source>
        <dbReference type="ARBA" id="ARBA00004719"/>
    </source>
</evidence>
<keyword evidence="5 13" id="KW-0560">Oxidoreductase</keyword>
<name>A0ABY3DPX1_9HYPH</name>
<evidence type="ECO:0000256" key="16">
    <source>
        <dbReference type="RuleBase" id="RU003345"/>
    </source>
</evidence>
<evidence type="ECO:0000256" key="5">
    <source>
        <dbReference type="ARBA" id="ARBA00023002"/>
    </source>
</evidence>
<feature type="active site" description="Charge relay system" evidence="13">
    <location>
        <position position="377"/>
    </location>
</feature>
<dbReference type="Gene3D" id="3.40.605.10">
    <property type="entry name" value="Aldehyde Dehydrogenase, Chain A, domain 1"/>
    <property type="match status" value="1"/>
</dbReference>
<comment type="caution">
    <text evidence="18">The sequence shown here is derived from an EMBL/GenBank/DDBJ whole genome shotgun (WGS) entry which is preliminary data.</text>
</comment>
<evidence type="ECO:0000256" key="8">
    <source>
        <dbReference type="ARBA" id="ARBA00023097"/>
    </source>
</evidence>
<feature type="binding site" evidence="13">
    <location>
        <position position="459"/>
    </location>
    <ligand>
        <name>K(+)</name>
        <dbReference type="ChEBI" id="CHEBI:29103"/>
        <label>2</label>
    </ligand>
</feature>
<dbReference type="InterPro" id="IPR039538">
    <property type="entry name" value="BetI_C"/>
</dbReference>
<feature type="modified residue" description="Cysteine sulfenic acid (-SOH)" evidence="13">
    <location>
        <position position="499"/>
    </location>
</feature>
<comment type="caution">
    <text evidence="13">Lacks conserved residue(s) required for the propagation of feature annotation.</text>
</comment>
<evidence type="ECO:0000256" key="3">
    <source>
        <dbReference type="ARBA" id="ARBA00022723"/>
    </source>
</evidence>
<dbReference type="HAMAP" id="MF_00804">
    <property type="entry name" value="BADH"/>
    <property type="match status" value="1"/>
</dbReference>
<feature type="binding site" evidence="13">
    <location>
        <position position="467"/>
    </location>
    <ligand>
        <name>NAD(+)</name>
        <dbReference type="ChEBI" id="CHEBI:57540"/>
    </ligand>
</feature>
<feature type="active site" description="Nucleophile" evidence="13">
    <location>
        <position position="499"/>
    </location>
</feature>
<comment type="subunit">
    <text evidence="13">Dimer of dimers.</text>
</comment>
<feature type="binding site" evidence="13">
    <location>
        <position position="673"/>
    </location>
    <ligand>
        <name>K(+)</name>
        <dbReference type="ChEBI" id="CHEBI:29103"/>
        <label>2</label>
    </ligand>
</feature>
<keyword evidence="7 13" id="KW-0520">NAD</keyword>
<dbReference type="InterPro" id="IPR036271">
    <property type="entry name" value="Tet_transcr_reg_TetR-rel_C_sf"/>
</dbReference>
<keyword evidence="10 12" id="KW-0804">Transcription</keyword>
<feature type="DNA-binding region" description="H-T-H motif" evidence="12 14">
    <location>
        <begin position="36"/>
        <end position="55"/>
    </location>
</feature>
<feature type="domain" description="HTH tetR-type" evidence="17">
    <location>
        <begin position="13"/>
        <end position="73"/>
    </location>
</feature>
<protein>
    <recommendedName>
        <fullName evidence="12 13">Multifunctional fusion protein</fullName>
    </recommendedName>
    <domain>
        <recommendedName>
            <fullName evidence="13">Betaine aldehyde dehydrogenase</fullName>
            <shortName evidence="13">BADH</shortName>
            <ecNumber evidence="13">1.2.1.8</ecNumber>
        </recommendedName>
    </domain>
    <domain>
        <recommendedName>
            <fullName evidence="12">HTH-type transcriptional regulator BetI</fullName>
        </recommendedName>
    </domain>
</protein>
<dbReference type="PROSITE" id="PS00687">
    <property type="entry name" value="ALDEHYDE_DEHYDR_GLU"/>
    <property type="match status" value="1"/>
</dbReference>
<keyword evidence="19" id="KW-1185">Reference proteome</keyword>
<feature type="binding site" evidence="13">
    <location>
        <position position="308"/>
    </location>
    <ligand>
        <name>K(+)</name>
        <dbReference type="ChEBI" id="CHEBI:29103"/>
        <label>1</label>
    </ligand>
</feature>
<comment type="similarity">
    <text evidence="13 16">Belongs to the aldehyde dehydrogenase family.</text>
</comment>
<dbReference type="PANTHER" id="PTHR11699">
    <property type="entry name" value="ALDEHYDE DEHYDROGENASE-RELATED"/>
    <property type="match status" value="1"/>
</dbReference>
<dbReference type="InterPro" id="IPR016160">
    <property type="entry name" value="Ald_DH_CS_CYS"/>
</dbReference>
<evidence type="ECO:0000256" key="14">
    <source>
        <dbReference type="PROSITE-ProRule" id="PRU00335"/>
    </source>
</evidence>
<dbReference type="PROSITE" id="PS50977">
    <property type="entry name" value="HTH_TETR_2"/>
    <property type="match status" value="1"/>
</dbReference>
<dbReference type="InterPro" id="IPR016161">
    <property type="entry name" value="Ald_DH/histidinol_DH"/>
</dbReference>
<evidence type="ECO:0000256" key="7">
    <source>
        <dbReference type="ARBA" id="ARBA00023027"/>
    </source>
</evidence>
<dbReference type="InterPro" id="IPR011264">
    <property type="entry name" value="BADH"/>
</dbReference>
<evidence type="ECO:0000313" key="18">
    <source>
        <dbReference type="EMBL" id="TSJ60677.1"/>
    </source>
</evidence>
<keyword evidence="2 12" id="KW-0678">Repressor</keyword>
<comment type="function">
    <text evidence="11">Repressor involved in the biosynthesis of the osmoprotectant glycine betaine. It represses transcription of the choline transporter BetT and the genes of BetAB involved in the synthesis of glycine betaine.</text>
</comment>
<dbReference type="PRINTS" id="PR00455">
    <property type="entry name" value="HTHTETR"/>
</dbReference>
<comment type="function">
    <text evidence="12">Repressor involved in choline regulation of the bet genes.</text>
</comment>
<evidence type="ECO:0000256" key="13">
    <source>
        <dbReference type="HAMAP-Rule" id="MF_00804"/>
    </source>
</evidence>
<comment type="pathway">
    <text evidence="1 12">Amine and polyamine biosynthesis; betaine biosynthesis via choline pathway [regulation].</text>
</comment>
<dbReference type="HAMAP" id="MF_00768">
    <property type="entry name" value="HTH_type_BetI"/>
    <property type="match status" value="1"/>
</dbReference>
<dbReference type="Pfam" id="PF13977">
    <property type="entry name" value="TetR_C_6"/>
    <property type="match status" value="1"/>
</dbReference>
<gene>
    <name evidence="13 18" type="primary">betB</name>
    <name evidence="12" type="synonym">betI</name>
    <name evidence="18" type="ORF">FO470_17115</name>
</gene>
<keyword evidence="13" id="KW-0521">NADP</keyword>
<dbReference type="Pfam" id="PF00440">
    <property type="entry name" value="TetR_N"/>
    <property type="match status" value="1"/>
</dbReference>
<evidence type="ECO:0000256" key="6">
    <source>
        <dbReference type="ARBA" id="ARBA00023015"/>
    </source>
</evidence>
<proteinExistence type="inferred from homology"/>
<feature type="binding site" description="covalent" evidence="13">
    <location>
        <position position="499"/>
    </location>
    <ligand>
        <name>NAD(+)</name>
        <dbReference type="ChEBI" id="CHEBI:57540"/>
    </ligand>
</feature>
<organism evidence="18 19">
    <name type="scientific">Ancylobacter moscoviensis</name>
    <dbReference type="NCBI Taxonomy" id="2597768"/>
    <lineage>
        <taxon>Bacteria</taxon>
        <taxon>Pseudomonadati</taxon>
        <taxon>Pseudomonadota</taxon>
        <taxon>Alphaproteobacteria</taxon>
        <taxon>Hyphomicrobiales</taxon>
        <taxon>Xanthobacteraceae</taxon>
        <taxon>Ancylobacter</taxon>
    </lineage>
</organism>
<feature type="binding site" evidence="13">
    <location>
        <position position="600"/>
    </location>
    <ligand>
        <name>NAD(+)</name>
        <dbReference type="ChEBI" id="CHEBI:57540"/>
    </ligand>
</feature>
<dbReference type="InterPro" id="IPR029510">
    <property type="entry name" value="Ald_DH_CS_GLU"/>
</dbReference>